<protein>
    <submittedName>
        <fullName evidence="1">Uncharacterized protein</fullName>
    </submittedName>
</protein>
<dbReference type="InterPro" id="IPR036504">
    <property type="entry name" value="CGI121/TPRKB_sf"/>
</dbReference>
<proteinExistence type="predicted"/>
<dbReference type="Proteomes" id="UP000006565">
    <property type="component" value="Chromosome"/>
</dbReference>
<dbReference type="STRING" id="679926.Mpet_2824"/>
<name>E1RHI3_METP4</name>
<dbReference type="KEGG" id="mpi:Mpet_2824"/>
<reference evidence="1 2" key="1">
    <citation type="journal article" date="2010" name="Stand. Genomic Sci.">
        <title>Complete genome sequence of Methanoplanus petrolearius type strain (SEBR 4847).</title>
        <authorList>
            <person name="Brambilla E."/>
            <person name="Djao O.D."/>
            <person name="Daligault H."/>
            <person name="Lapidus A."/>
            <person name="Lucas S."/>
            <person name="Hammon N."/>
            <person name="Nolan M."/>
            <person name="Tice H."/>
            <person name="Cheng J.F."/>
            <person name="Han C."/>
            <person name="Tapia R."/>
            <person name="Goodwin L."/>
            <person name="Pitluck S."/>
            <person name="Liolios K."/>
            <person name="Ivanova N."/>
            <person name="Mavromatis K."/>
            <person name="Mikhailova N."/>
            <person name="Pati A."/>
            <person name="Chen A."/>
            <person name="Palaniappan K."/>
            <person name="Land M."/>
            <person name="Hauser L."/>
            <person name="Chang Y.J."/>
            <person name="Jeffries C.D."/>
            <person name="Rohde M."/>
            <person name="Spring S."/>
            <person name="Sikorski J."/>
            <person name="Goker M."/>
            <person name="Woyke T."/>
            <person name="Bristow J."/>
            <person name="Eisen J.A."/>
            <person name="Markowitz V."/>
            <person name="Hugenholtz P."/>
            <person name="Kyrpides N.C."/>
            <person name="Klenk H.P."/>
        </authorList>
    </citation>
    <scope>NUCLEOTIDE SEQUENCE [LARGE SCALE GENOMIC DNA]</scope>
    <source>
        <strain evidence="2">DSM 11571 / OCM 486 / SEBR 4847</strain>
    </source>
</reference>
<evidence type="ECO:0000313" key="2">
    <source>
        <dbReference type="Proteomes" id="UP000006565"/>
    </source>
</evidence>
<keyword evidence="2" id="KW-1185">Reference proteome</keyword>
<gene>
    <name evidence="1" type="ordered locus">Mpet_2824</name>
</gene>
<dbReference type="HOGENOM" id="CLU_103619_1_0_2"/>
<dbReference type="OrthoDB" id="69587at2157"/>
<dbReference type="Gene3D" id="3.30.2380.10">
    <property type="entry name" value="CGI121/TPRKB"/>
    <property type="match status" value="1"/>
</dbReference>
<dbReference type="RefSeq" id="WP_013330739.1">
    <property type="nucleotide sequence ID" value="NC_014507.1"/>
</dbReference>
<dbReference type="EMBL" id="CP002117">
    <property type="protein sequence ID" value="ADN37566.1"/>
    <property type="molecule type" value="Genomic_DNA"/>
</dbReference>
<dbReference type="eggNOG" id="arCOG02197">
    <property type="taxonomic scope" value="Archaea"/>
</dbReference>
<sequence>MSMDYRIYRGDFEIADERSFLAEIRKIAGSSSAYIIFFDRNSIAGCDHIRAAVSLADRSFFECKTPISNSFEMEVLLYAFGTRQTGFASGFGIHKGANESVIVICMDNDSISGEDREKKTESFDQVFGRVISGISSLEECTGKEIHLFGEEDCRNIAGERSADKISRLAEIFSITPRELEVCGEERIEEIVIERCALLDVNR</sequence>
<dbReference type="NCBIfam" id="NF011465">
    <property type="entry name" value="PRK14886.1-1"/>
    <property type="match status" value="1"/>
</dbReference>
<organism evidence="1 2">
    <name type="scientific">Methanolacinia petrolearia (strain DSM 11571 / OCM 486 / SEBR 4847)</name>
    <name type="common">Methanoplanus petrolearius</name>
    <dbReference type="NCBI Taxonomy" id="679926"/>
    <lineage>
        <taxon>Archaea</taxon>
        <taxon>Methanobacteriati</taxon>
        <taxon>Methanobacteriota</taxon>
        <taxon>Stenosarchaea group</taxon>
        <taxon>Methanomicrobia</taxon>
        <taxon>Methanomicrobiales</taxon>
        <taxon>Methanomicrobiaceae</taxon>
        <taxon>Methanolacinia</taxon>
    </lineage>
</organism>
<dbReference type="GeneID" id="9745319"/>
<dbReference type="SUPFAM" id="SSF143870">
    <property type="entry name" value="PF0523-like"/>
    <property type="match status" value="1"/>
</dbReference>
<accession>E1RHI3</accession>
<dbReference type="AlphaFoldDB" id="E1RHI3"/>
<evidence type="ECO:0000313" key="1">
    <source>
        <dbReference type="EMBL" id="ADN37566.1"/>
    </source>
</evidence>